<dbReference type="RefSeq" id="WP_210231345.1">
    <property type="nucleotide sequence ID" value="NZ_CP076022.1"/>
</dbReference>
<sequence length="113" mass="11998">MAPSQAALDLLHGIAVTLQAKAPITVGTMFRSPGLRTGTRIVAFLGFDDALIVKLPRARAVALVQDGTAEPVTMGTRTMREWVSLPVGADPAATRETWTGLAREALAYVRSIP</sequence>
<evidence type="ECO:0008006" key="3">
    <source>
        <dbReference type="Google" id="ProtNLM"/>
    </source>
</evidence>
<organism evidence="1 2">
    <name type="scientific">Arthrobacter jiangjiafuii</name>
    <dbReference type="NCBI Taxonomy" id="2817475"/>
    <lineage>
        <taxon>Bacteria</taxon>
        <taxon>Bacillati</taxon>
        <taxon>Actinomycetota</taxon>
        <taxon>Actinomycetes</taxon>
        <taxon>Micrococcales</taxon>
        <taxon>Micrococcaceae</taxon>
        <taxon>Arthrobacter</taxon>
    </lineage>
</organism>
<dbReference type="AlphaFoldDB" id="A0A975M5P8"/>
<name>A0A975M5P8_9MICC</name>
<keyword evidence="2" id="KW-1185">Reference proteome</keyword>
<gene>
    <name evidence="1" type="ORF">KKR91_02075</name>
</gene>
<protein>
    <recommendedName>
        <fullName evidence="3">TfoX N-terminal domain-containing protein</fullName>
    </recommendedName>
</protein>
<evidence type="ECO:0000313" key="1">
    <source>
        <dbReference type="EMBL" id="QWC10463.1"/>
    </source>
</evidence>
<evidence type="ECO:0000313" key="2">
    <source>
        <dbReference type="Proteomes" id="UP000676885"/>
    </source>
</evidence>
<dbReference type="Proteomes" id="UP000676885">
    <property type="component" value="Chromosome"/>
</dbReference>
<dbReference type="EMBL" id="CP076022">
    <property type="protein sequence ID" value="QWC10463.1"/>
    <property type="molecule type" value="Genomic_DNA"/>
</dbReference>
<proteinExistence type="predicted"/>
<dbReference type="KEGG" id="ajg:KKR91_02075"/>
<accession>A0A975M5P8</accession>
<reference evidence="1 2" key="1">
    <citation type="submission" date="2021-05" db="EMBL/GenBank/DDBJ databases">
        <title>Novel species in genus Arthrobacter.</title>
        <authorList>
            <person name="Zhang G."/>
        </authorList>
    </citation>
    <scope>NUCLEOTIDE SEQUENCE [LARGE SCALE GENOMIC DNA]</scope>
    <source>
        <strain evidence="2">zg-ZUI227</strain>
    </source>
</reference>